<evidence type="ECO:0000313" key="1">
    <source>
        <dbReference type="EMBL" id="SHH73626.1"/>
    </source>
</evidence>
<evidence type="ECO:0000313" key="2">
    <source>
        <dbReference type="Proteomes" id="UP000183954"/>
    </source>
</evidence>
<dbReference type="EMBL" id="FQXJ01000004">
    <property type="protein sequence ID" value="SHH73626.1"/>
    <property type="molecule type" value="Genomic_DNA"/>
</dbReference>
<organism evidence="1 2">
    <name type="scientific">Desulfosporosinus lacus DSM 15449</name>
    <dbReference type="NCBI Taxonomy" id="1121420"/>
    <lineage>
        <taxon>Bacteria</taxon>
        <taxon>Bacillati</taxon>
        <taxon>Bacillota</taxon>
        <taxon>Clostridia</taxon>
        <taxon>Eubacteriales</taxon>
        <taxon>Desulfitobacteriaceae</taxon>
        <taxon>Desulfosporosinus</taxon>
    </lineage>
</organism>
<sequence>MVTVFSPKDLLDQFESMSKENSVRQVFIPGKGKFTIRFEDEDQNSIAADVQANPNLERMMNEGLEAYKSGKSYTTDELLKSLSIKDFS</sequence>
<dbReference type="STRING" id="1121420.SAMN02746098_01319"/>
<gene>
    <name evidence="1" type="ORF">SAMN02746098_01319</name>
</gene>
<protein>
    <submittedName>
        <fullName evidence="1">Uncharacterized protein</fullName>
    </submittedName>
</protein>
<dbReference type="Proteomes" id="UP000183954">
    <property type="component" value="Unassembled WGS sequence"/>
</dbReference>
<dbReference type="RefSeq" id="WP_073028703.1">
    <property type="nucleotide sequence ID" value="NZ_FQXJ01000004.1"/>
</dbReference>
<keyword evidence="2" id="KW-1185">Reference proteome</keyword>
<accession>A0A1M5VEI3</accession>
<dbReference type="OrthoDB" id="1808132at2"/>
<name>A0A1M5VEI3_9FIRM</name>
<reference evidence="2" key="1">
    <citation type="submission" date="2016-11" db="EMBL/GenBank/DDBJ databases">
        <authorList>
            <person name="Varghese N."/>
            <person name="Submissions S."/>
        </authorList>
    </citation>
    <scope>NUCLEOTIDE SEQUENCE [LARGE SCALE GENOMIC DNA]</scope>
    <source>
        <strain evidence="2">DSM 15449</strain>
    </source>
</reference>
<dbReference type="AlphaFoldDB" id="A0A1M5VEI3"/>
<proteinExistence type="predicted"/>